<accession>C8X8I0</accession>
<keyword evidence="3" id="KW-1185">Reference proteome</keyword>
<reference evidence="2 3" key="2">
    <citation type="journal article" date="2010" name="Stand. Genomic Sci.">
        <title>Complete genome sequence of Nakamurella multipartita type strain (Y-104).</title>
        <authorList>
            <person name="Tice H."/>
            <person name="Mayilraj S."/>
            <person name="Sims D."/>
            <person name="Lapidus A."/>
            <person name="Nolan M."/>
            <person name="Lucas S."/>
            <person name="Glavina Del Rio T."/>
            <person name="Copeland A."/>
            <person name="Cheng J.F."/>
            <person name="Meincke L."/>
            <person name="Bruce D."/>
            <person name="Goodwin L."/>
            <person name="Pitluck S."/>
            <person name="Ivanova N."/>
            <person name="Mavromatis K."/>
            <person name="Ovchinnikova G."/>
            <person name="Pati A."/>
            <person name="Chen A."/>
            <person name="Palaniappan K."/>
            <person name="Land M."/>
            <person name="Hauser L."/>
            <person name="Chang Y.J."/>
            <person name="Jeffries C.D."/>
            <person name="Detter J.C."/>
            <person name="Brettin T."/>
            <person name="Rohde M."/>
            <person name="Goker M."/>
            <person name="Bristow J."/>
            <person name="Eisen J.A."/>
            <person name="Markowitz V."/>
            <person name="Hugenholtz P."/>
            <person name="Kyrpides N.C."/>
            <person name="Klenk H.P."/>
            <person name="Chen F."/>
        </authorList>
    </citation>
    <scope>NUCLEOTIDE SEQUENCE [LARGE SCALE GENOMIC DNA]</scope>
    <source>
        <strain evidence="3">ATCC 700099 / DSM 44233 / CIP 104796 / JCM 9543 / NBRC 105858 / Y-104</strain>
    </source>
</reference>
<keyword evidence="1" id="KW-1133">Transmembrane helix</keyword>
<dbReference type="InParanoid" id="C8X8I0"/>
<evidence type="ECO:0000313" key="2">
    <source>
        <dbReference type="EMBL" id="ACV79035.1"/>
    </source>
</evidence>
<feature type="transmembrane region" description="Helical" evidence="1">
    <location>
        <begin position="20"/>
        <end position="44"/>
    </location>
</feature>
<proteinExistence type="predicted"/>
<organism evidence="2 3">
    <name type="scientific">Nakamurella multipartita (strain ATCC 700099 / DSM 44233 / CIP 104796 / JCM 9543 / NBRC 105858 / Y-104)</name>
    <name type="common">Microsphaera multipartita</name>
    <dbReference type="NCBI Taxonomy" id="479431"/>
    <lineage>
        <taxon>Bacteria</taxon>
        <taxon>Bacillati</taxon>
        <taxon>Actinomycetota</taxon>
        <taxon>Actinomycetes</taxon>
        <taxon>Nakamurellales</taxon>
        <taxon>Nakamurellaceae</taxon>
        <taxon>Nakamurella</taxon>
    </lineage>
</organism>
<evidence type="ECO:0000313" key="3">
    <source>
        <dbReference type="Proteomes" id="UP000002218"/>
    </source>
</evidence>
<protein>
    <submittedName>
        <fullName evidence="2">Uncharacterized protein</fullName>
    </submittedName>
</protein>
<dbReference type="RefSeq" id="WP_015747914.1">
    <property type="nucleotide sequence ID" value="NC_013235.1"/>
</dbReference>
<name>C8X8I0_NAKMY</name>
<dbReference type="KEGG" id="nml:Namu_2689"/>
<reference evidence="3" key="1">
    <citation type="submission" date="2009-09" db="EMBL/GenBank/DDBJ databases">
        <title>The complete genome of Nakamurella multipartita DSM 44233.</title>
        <authorList>
            <consortium name="US DOE Joint Genome Institute (JGI-PGF)"/>
            <person name="Lucas S."/>
            <person name="Copeland A."/>
            <person name="Lapidus A."/>
            <person name="Glavina del Rio T."/>
            <person name="Dalin E."/>
            <person name="Tice H."/>
            <person name="Bruce D."/>
            <person name="Goodwin L."/>
            <person name="Pitluck S."/>
            <person name="Kyrpides N."/>
            <person name="Mavromatis K."/>
            <person name="Ivanova N."/>
            <person name="Ovchinnikova G."/>
            <person name="Sims D."/>
            <person name="Meincke L."/>
            <person name="Brettin T."/>
            <person name="Detter J.C."/>
            <person name="Han C."/>
            <person name="Larimer F."/>
            <person name="Land M."/>
            <person name="Hauser L."/>
            <person name="Markowitz V."/>
            <person name="Cheng J.-F."/>
            <person name="Hugenholtz P."/>
            <person name="Woyke T."/>
            <person name="Wu D."/>
            <person name="Klenk H.-P."/>
            <person name="Eisen J.A."/>
        </authorList>
    </citation>
    <scope>NUCLEOTIDE SEQUENCE [LARGE SCALE GENOMIC DNA]</scope>
    <source>
        <strain evidence="3">ATCC 700099 / DSM 44233 / CIP 104796 / JCM 9543 / NBRC 105858 / Y-104</strain>
    </source>
</reference>
<sequence length="45" mass="4742">MDRDDPSARERARDDITDWLSGVGAVVVAVALVLIGAGVVIAMFL</sequence>
<dbReference type="Proteomes" id="UP000002218">
    <property type="component" value="Chromosome"/>
</dbReference>
<evidence type="ECO:0000256" key="1">
    <source>
        <dbReference type="SAM" id="Phobius"/>
    </source>
</evidence>
<keyword evidence="1" id="KW-0472">Membrane</keyword>
<dbReference type="STRING" id="479431.Namu_2689"/>
<dbReference type="HOGENOM" id="CLU_3202360_0_0_11"/>
<dbReference type="AlphaFoldDB" id="C8X8I0"/>
<dbReference type="EMBL" id="CP001737">
    <property type="protein sequence ID" value="ACV79035.1"/>
    <property type="molecule type" value="Genomic_DNA"/>
</dbReference>
<gene>
    <name evidence="2" type="ordered locus">Namu_2689</name>
</gene>
<keyword evidence="1" id="KW-0812">Transmembrane</keyword>